<feature type="transmembrane region" description="Helical" evidence="1">
    <location>
        <begin position="220"/>
        <end position="240"/>
    </location>
</feature>
<dbReference type="AlphaFoldDB" id="J7G639"/>
<reference evidence="2 3" key="1">
    <citation type="journal article" date="2012" name="Genome Biol. Evol.">
        <title>Nucleomorph genome sequence of the cryptophyte alga Chroomonas mesostigmatica CCMP1168 reveals lineage-specific gene loss and genome complexity.</title>
        <authorList>
            <person name="Moore C.E."/>
            <person name="Curtis B."/>
            <person name="Mills T."/>
            <person name="Tanifuji G."/>
            <person name="Archibald J.M."/>
        </authorList>
    </citation>
    <scope>NUCLEOTIDE SEQUENCE [LARGE SCALE GENOMIC DNA]</scope>
    <source>
        <strain evidence="2 3">CCMP1168</strain>
    </source>
</reference>
<geneLocation type="nucleomorph" evidence="2"/>
<sequence length="296" mass="36596">MNNYQIHSENSKNNIKNRYLLNFYLFKKNIFIKGKTKKKVRKFIHDLIQKIIKIKERRWIKKKEIFFENNKYIAKKSVFHNYFYLEIDFKTQEKKNIEKLSDLKREIEKRHYETSSNKILFVVLHRIDFLEKFDQLELFYLFQNLKNKCFFFATLSKLKKLIKIFKETFFFFPCLEIKKFEKKKKKNSSLIEQESYVLKILKKKKRVKKMVRTSEIIPKNFFLIIISFLVSKVFIINNIFLTLLNSFLKISIFEFILKSFLIYYSEKNYKFLKISKEYTFFFQDEILFIFKKFFHA</sequence>
<dbReference type="EMBL" id="CP003681">
    <property type="protein sequence ID" value="AFP65526.1"/>
    <property type="molecule type" value="Genomic_DNA"/>
</dbReference>
<accession>J7G639</accession>
<gene>
    <name evidence="2" type="ORF">CMESO_359</name>
</gene>
<dbReference type="Proteomes" id="UP000243348">
    <property type="component" value="Nucleomorph 2"/>
</dbReference>
<proteinExistence type="predicted"/>
<evidence type="ECO:0000256" key="1">
    <source>
        <dbReference type="SAM" id="Phobius"/>
    </source>
</evidence>
<organism evidence="2 3">
    <name type="scientific">Chroomonas mesostigmatica CCMP1168</name>
    <dbReference type="NCBI Taxonomy" id="1195612"/>
    <lineage>
        <taxon>Eukaryota</taxon>
        <taxon>Cryptophyceae</taxon>
        <taxon>Pyrenomonadales</taxon>
        <taxon>Chroomonadaceae</taxon>
        <taxon>Chroomonas</taxon>
    </lineage>
</organism>
<name>J7G639_9CRYP</name>
<evidence type="ECO:0000313" key="3">
    <source>
        <dbReference type="Proteomes" id="UP000243348"/>
    </source>
</evidence>
<keyword evidence="1" id="KW-1133">Transmembrane helix</keyword>
<keyword evidence="1" id="KW-0812">Transmembrane</keyword>
<keyword evidence="2" id="KW-0542">Nucleomorph</keyword>
<evidence type="ECO:0000313" key="2">
    <source>
        <dbReference type="EMBL" id="AFP65526.1"/>
    </source>
</evidence>
<keyword evidence="1" id="KW-0472">Membrane</keyword>
<protein>
    <submittedName>
        <fullName evidence="2">Uncharacterized protein</fullName>
    </submittedName>
</protein>